<proteinExistence type="predicted"/>
<accession>A0AAV8QNZ3</accession>
<keyword evidence="2" id="KW-1185">Reference proteome</keyword>
<protein>
    <submittedName>
        <fullName evidence="1">Uncharacterized protein</fullName>
    </submittedName>
</protein>
<organism evidence="1 2">
    <name type="scientific">Ensete ventricosum</name>
    <name type="common">Abyssinian banana</name>
    <name type="synonym">Musa ensete</name>
    <dbReference type="NCBI Taxonomy" id="4639"/>
    <lineage>
        <taxon>Eukaryota</taxon>
        <taxon>Viridiplantae</taxon>
        <taxon>Streptophyta</taxon>
        <taxon>Embryophyta</taxon>
        <taxon>Tracheophyta</taxon>
        <taxon>Spermatophyta</taxon>
        <taxon>Magnoliopsida</taxon>
        <taxon>Liliopsida</taxon>
        <taxon>Zingiberales</taxon>
        <taxon>Musaceae</taxon>
        <taxon>Ensete</taxon>
    </lineage>
</organism>
<evidence type="ECO:0000313" key="2">
    <source>
        <dbReference type="Proteomes" id="UP001222027"/>
    </source>
</evidence>
<evidence type="ECO:0000313" key="1">
    <source>
        <dbReference type="EMBL" id="KAJ8477115.1"/>
    </source>
</evidence>
<sequence length="78" mass="8798">MCVYKSILEEGKIEDKMMEPSVLLPMMKQEALLGGFWLFVSFSVDAQQTVLLLGPANASEKKHSPLIQMIFLCYRGIC</sequence>
<dbReference type="AlphaFoldDB" id="A0AAV8QNZ3"/>
<reference evidence="1 2" key="1">
    <citation type="submission" date="2022-12" db="EMBL/GenBank/DDBJ databases">
        <title>Chromosome-scale assembly of the Ensete ventricosum genome.</title>
        <authorList>
            <person name="Dussert Y."/>
            <person name="Stocks J."/>
            <person name="Wendawek A."/>
            <person name="Woldeyes F."/>
            <person name="Nichols R.A."/>
            <person name="Borrell J.S."/>
        </authorList>
    </citation>
    <scope>NUCLEOTIDE SEQUENCE [LARGE SCALE GENOMIC DNA]</scope>
    <source>
        <strain evidence="2">cv. Maze</strain>
        <tissue evidence="1">Seeds</tissue>
    </source>
</reference>
<dbReference type="Proteomes" id="UP001222027">
    <property type="component" value="Unassembled WGS sequence"/>
</dbReference>
<dbReference type="EMBL" id="JAQQAF010000006">
    <property type="protein sequence ID" value="KAJ8477115.1"/>
    <property type="molecule type" value="Genomic_DNA"/>
</dbReference>
<gene>
    <name evidence="1" type="ORF">OPV22_020842</name>
</gene>
<name>A0AAV8QNZ3_ENSVE</name>
<comment type="caution">
    <text evidence="1">The sequence shown here is derived from an EMBL/GenBank/DDBJ whole genome shotgun (WGS) entry which is preliminary data.</text>
</comment>